<dbReference type="GO" id="GO:0003677">
    <property type="term" value="F:DNA binding"/>
    <property type="evidence" value="ECO:0007669"/>
    <property type="project" value="UniProtKB-KW"/>
</dbReference>
<evidence type="ECO:0000256" key="3">
    <source>
        <dbReference type="ARBA" id="ARBA00023163"/>
    </source>
</evidence>
<name>A0A6B0Y3Q0_9RHOB</name>
<dbReference type="InterPro" id="IPR000524">
    <property type="entry name" value="Tscrpt_reg_HTH_GntR"/>
</dbReference>
<dbReference type="PANTHER" id="PTHR44846:SF17">
    <property type="entry name" value="GNTR-FAMILY TRANSCRIPTIONAL REGULATOR"/>
    <property type="match status" value="1"/>
</dbReference>
<dbReference type="InterPro" id="IPR050679">
    <property type="entry name" value="Bact_HTH_transcr_reg"/>
</dbReference>
<dbReference type="Pfam" id="PF00392">
    <property type="entry name" value="GntR"/>
    <property type="match status" value="1"/>
</dbReference>
<evidence type="ECO:0000313" key="5">
    <source>
        <dbReference type="EMBL" id="MXY34419.1"/>
    </source>
</evidence>
<sequence>MNRPVTPKYMVVHDEMLKRLKSNHYSVGTRLPSEESLAGTFKVSRVTIRKSLEMLVDAGYLASRQGSGYHVDCLSPQRETCLASFTDAVLRKGQVPGARLIGIDVPHPDPPEDVAEVFDAPVVRIHRLRTVDGEPEMLVSTWVPTNLVAGLAPDAFPEFGPGQSILRILSDRFNLAWSRACETVRPCAAPEDVAERLGIETGAPILSLACTAYDDLDSPVFHDQVFRATPIVFNLSGSARKTDPA</sequence>
<dbReference type="InterPro" id="IPR036390">
    <property type="entry name" value="WH_DNA-bd_sf"/>
</dbReference>
<protein>
    <submittedName>
        <fullName evidence="5">GntR family transcriptional regulator</fullName>
    </submittedName>
</protein>
<dbReference type="PRINTS" id="PR00035">
    <property type="entry name" value="HTHGNTR"/>
</dbReference>
<reference evidence="5" key="1">
    <citation type="submission" date="2019-09" db="EMBL/GenBank/DDBJ databases">
        <title>Characterisation of the sponge microbiome using genome-centric metagenomics.</title>
        <authorList>
            <person name="Engelberts J.P."/>
            <person name="Robbins S.J."/>
            <person name="De Goeij J.M."/>
            <person name="Aranda M."/>
            <person name="Bell S.C."/>
            <person name="Webster N.S."/>
        </authorList>
    </citation>
    <scope>NUCLEOTIDE SEQUENCE</scope>
    <source>
        <strain evidence="5">SB0664_bin_43</strain>
    </source>
</reference>
<feature type="domain" description="HTH gntR-type" evidence="4">
    <location>
        <begin position="6"/>
        <end position="74"/>
    </location>
</feature>
<dbReference type="Gene3D" id="1.10.10.10">
    <property type="entry name" value="Winged helix-like DNA-binding domain superfamily/Winged helix DNA-binding domain"/>
    <property type="match status" value="1"/>
</dbReference>
<organism evidence="5">
    <name type="scientific">Boseongicola sp. SB0664_bin_43</name>
    <dbReference type="NCBI Taxonomy" id="2604844"/>
    <lineage>
        <taxon>Bacteria</taxon>
        <taxon>Pseudomonadati</taxon>
        <taxon>Pseudomonadota</taxon>
        <taxon>Alphaproteobacteria</taxon>
        <taxon>Rhodobacterales</taxon>
        <taxon>Paracoccaceae</taxon>
        <taxon>Boseongicola</taxon>
    </lineage>
</organism>
<evidence type="ECO:0000256" key="2">
    <source>
        <dbReference type="ARBA" id="ARBA00023125"/>
    </source>
</evidence>
<proteinExistence type="predicted"/>
<dbReference type="EMBL" id="VXRY01000407">
    <property type="protein sequence ID" value="MXY34419.1"/>
    <property type="molecule type" value="Genomic_DNA"/>
</dbReference>
<dbReference type="SMART" id="SM00866">
    <property type="entry name" value="UTRA"/>
    <property type="match status" value="1"/>
</dbReference>
<dbReference type="SUPFAM" id="SSF64288">
    <property type="entry name" value="Chorismate lyase-like"/>
    <property type="match status" value="1"/>
</dbReference>
<keyword evidence="1" id="KW-0805">Transcription regulation</keyword>
<comment type="caution">
    <text evidence="5">The sequence shown here is derived from an EMBL/GenBank/DDBJ whole genome shotgun (WGS) entry which is preliminary data.</text>
</comment>
<evidence type="ECO:0000259" key="4">
    <source>
        <dbReference type="PROSITE" id="PS50949"/>
    </source>
</evidence>
<dbReference type="InterPro" id="IPR011663">
    <property type="entry name" value="UTRA"/>
</dbReference>
<dbReference type="InterPro" id="IPR028978">
    <property type="entry name" value="Chorismate_lyase_/UTRA_dom_sf"/>
</dbReference>
<dbReference type="Pfam" id="PF07702">
    <property type="entry name" value="UTRA"/>
    <property type="match status" value="1"/>
</dbReference>
<dbReference type="GO" id="GO:0003700">
    <property type="term" value="F:DNA-binding transcription factor activity"/>
    <property type="evidence" value="ECO:0007669"/>
    <property type="project" value="InterPro"/>
</dbReference>
<gene>
    <name evidence="5" type="ORF">F4Y60_10125</name>
</gene>
<dbReference type="PROSITE" id="PS50949">
    <property type="entry name" value="HTH_GNTR"/>
    <property type="match status" value="1"/>
</dbReference>
<keyword evidence="2" id="KW-0238">DNA-binding</keyword>
<dbReference type="AlphaFoldDB" id="A0A6B0Y3Q0"/>
<accession>A0A6B0Y3Q0</accession>
<evidence type="ECO:0000256" key="1">
    <source>
        <dbReference type="ARBA" id="ARBA00023015"/>
    </source>
</evidence>
<dbReference type="PANTHER" id="PTHR44846">
    <property type="entry name" value="MANNOSYL-D-GLYCERATE TRANSPORT/METABOLISM SYSTEM REPRESSOR MNGR-RELATED"/>
    <property type="match status" value="1"/>
</dbReference>
<dbReference type="SMART" id="SM00345">
    <property type="entry name" value="HTH_GNTR"/>
    <property type="match status" value="1"/>
</dbReference>
<dbReference type="CDD" id="cd07377">
    <property type="entry name" value="WHTH_GntR"/>
    <property type="match status" value="1"/>
</dbReference>
<dbReference type="InterPro" id="IPR036388">
    <property type="entry name" value="WH-like_DNA-bd_sf"/>
</dbReference>
<dbReference type="SUPFAM" id="SSF46785">
    <property type="entry name" value="Winged helix' DNA-binding domain"/>
    <property type="match status" value="1"/>
</dbReference>
<dbReference type="GO" id="GO:0045892">
    <property type="term" value="P:negative regulation of DNA-templated transcription"/>
    <property type="evidence" value="ECO:0007669"/>
    <property type="project" value="TreeGrafter"/>
</dbReference>
<dbReference type="Gene3D" id="3.40.1410.10">
    <property type="entry name" value="Chorismate lyase-like"/>
    <property type="match status" value="1"/>
</dbReference>
<keyword evidence="3" id="KW-0804">Transcription</keyword>